<protein>
    <recommendedName>
        <fullName evidence="5">RING-type E3 ubiquitin transferase</fullName>
        <ecNumber evidence="5">2.3.2.27</ecNumber>
    </recommendedName>
</protein>
<name>A0A8D0KDI2_SALMN</name>
<dbReference type="AlphaFoldDB" id="A0A8D0KDI2"/>
<evidence type="ECO:0000256" key="6">
    <source>
        <dbReference type="ARBA" id="ARBA00022490"/>
    </source>
</evidence>
<organism evidence="16 17">
    <name type="scientific">Salvator merianae</name>
    <name type="common">Argentine black and white tegu</name>
    <name type="synonym">Tupinambis merianae</name>
    <dbReference type="NCBI Taxonomy" id="96440"/>
    <lineage>
        <taxon>Eukaryota</taxon>
        <taxon>Metazoa</taxon>
        <taxon>Chordata</taxon>
        <taxon>Craniata</taxon>
        <taxon>Vertebrata</taxon>
        <taxon>Euteleostomi</taxon>
        <taxon>Lepidosauria</taxon>
        <taxon>Squamata</taxon>
        <taxon>Bifurcata</taxon>
        <taxon>Unidentata</taxon>
        <taxon>Episquamata</taxon>
        <taxon>Laterata</taxon>
        <taxon>Teiioidea</taxon>
        <taxon>Teiidae</taxon>
        <taxon>Salvator</taxon>
    </lineage>
</organism>
<evidence type="ECO:0000256" key="12">
    <source>
        <dbReference type="ARBA" id="ARBA00023054"/>
    </source>
</evidence>
<comment type="catalytic activity">
    <reaction evidence="1">
        <text>S-ubiquitinyl-[E2 ubiquitin-conjugating enzyme]-L-cysteine + [acceptor protein]-L-lysine = [E2 ubiquitin-conjugating enzyme]-L-cysteine + N(6)-ubiquitinyl-[acceptor protein]-L-lysine.</text>
        <dbReference type="EC" id="2.3.2.27"/>
    </reaction>
</comment>
<keyword evidence="12" id="KW-0175">Coiled coil</keyword>
<accession>A0A8D0KDI2</accession>
<dbReference type="OMA" id="WAAEEHW"/>
<dbReference type="PANTHER" id="PTHR24103">
    <property type="entry name" value="E3 UBIQUITIN-PROTEIN LIGASE TRIM"/>
    <property type="match status" value="1"/>
</dbReference>
<dbReference type="GO" id="GO:0061630">
    <property type="term" value="F:ubiquitin protein ligase activity"/>
    <property type="evidence" value="ECO:0007669"/>
    <property type="project" value="UniProtKB-EC"/>
</dbReference>
<dbReference type="Pfam" id="PF13445">
    <property type="entry name" value="zf-RING_UBOX"/>
    <property type="match status" value="1"/>
</dbReference>
<dbReference type="Pfam" id="PF00643">
    <property type="entry name" value="zf-B_box"/>
    <property type="match status" value="1"/>
</dbReference>
<dbReference type="PRINTS" id="PR01406">
    <property type="entry name" value="BBOXZNFINGER"/>
</dbReference>
<dbReference type="Proteomes" id="UP000694421">
    <property type="component" value="Unplaced"/>
</dbReference>
<reference evidence="16" key="2">
    <citation type="submission" date="2025-09" db="UniProtKB">
        <authorList>
            <consortium name="Ensembl"/>
        </authorList>
    </citation>
    <scope>IDENTIFICATION</scope>
</reference>
<evidence type="ECO:0000256" key="9">
    <source>
        <dbReference type="ARBA" id="ARBA00022771"/>
    </source>
</evidence>
<dbReference type="InterPro" id="IPR050143">
    <property type="entry name" value="TRIM/RBCC"/>
</dbReference>
<dbReference type="Ensembl" id="ENSSMRT00000025107.1">
    <property type="protein sequence ID" value="ENSSMRP00000021426.1"/>
    <property type="gene ID" value="ENSSMRG00000016668.1"/>
</dbReference>
<feature type="domain" description="B box-type" evidence="15">
    <location>
        <begin position="95"/>
        <end position="136"/>
    </location>
</feature>
<evidence type="ECO:0000256" key="5">
    <source>
        <dbReference type="ARBA" id="ARBA00012483"/>
    </source>
</evidence>
<dbReference type="InterPro" id="IPR013083">
    <property type="entry name" value="Znf_RING/FYVE/PHD"/>
</dbReference>
<dbReference type="InterPro" id="IPR017907">
    <property type="entry name" value="Znf_RING_CS"/>
</dbReference>
<evidence type="ECO:0000259" key="15">
    <source>
        <dbReference type="PROSITE" id="PS50119"/>
    </source>
</evidence>
<dbReference type="PROSITE" id="PS00518">
    <property type="entry name" value="ZF_RING_1"/>
    <property type="match status" value="1"/>
</dbReference>
<dbReference type="InterPro" id="IPR020457">
    <property type="entry name" value="Znf_B-box_chordata"/>
</dbReference>
<keyword evidence="6" id="KW-0963">Cytoplasm</keyword>
<evidence type="ECO:0000256" key="8">
    <source>
        <dbReference type="ARBA" id="ARBA00022723"/>
    </source>
</evidence>
<evidence type="ECO:0000256" key="10">
    <source>
        <dbReference type="ARBA" id="ARBA00022786"/>
    </source>
</evidence>
<comment type="similarity">
    <text evidence="4">Belongs to the TRIM/RBCC family.</text>
</comment>
<keyword evidence="10" id="KW-0833">Ubl conjugation pathway</keyword>
<dbReference type="InterPro" id="IPR000315">
    <property type="entry name" value="Znf_B-box"/>
</dbReference>
<dbReference type="PROSITE" id="PS50119">
    <property type="entry name" value="ZF_BBOX"/>
    <property type="match status" value="1"/>
</dbReference>
<dbReference type="GO" id="GO:0008270">
    <property type="term" value="F:zinc ion binding"/>
    <property type="evidence" value="ECO:0007669"/>
    <property type="project" value="UniProtKB-KW"/>
</dbReference>
<dbReference type="SUPFAM" id="SSF57850">
    <property type="entry name" value="RING/U-box"/>
    <property type="match status" value="1"/>
</dbReference>
<dbReference type="InterPro" id="IPR027370">
    <property type="entry name" value="Znf-RING_euk"/>
</dbReference>
<dbReference type="GeneTree" id="ENSGT01030000234669"/>
<evidence type="ECO:0000256" key="13">
    <source>
        <dbReference type="PROSITE-ProRule" id="PRU00024"/>
    </source>
</evidence>
<feature type="domain" description="RING-type" evidence="14">
    <location>
        <begin position="19"/>
        <end position="61"/>
    </location>
</feature>
<evidence type="ECO:0000256" key="4">
    <source>
        <dbReference type="ARBA" id="ARBA00008518"/>
    </source>
</evidence>
<evidence type="ECO:0000256" key="7">
    <source>
        <dbReference type="ARBA" id="ARBA00022679"/>
    </source>
</evidence>
<dbReference type="GO" id="GO:0005737">
    <property type="term" value="C:cytoplasm"/>
    <property type="evidence" value="ECO:0007669"/>
    <property type="project" value="UniProtKB-SubCell"/>
</dbReference>
<evidence type="ECO:0000313" key="17">
    <source>
        <dbReference type="Proteomes" id="UP000694421"/>
    </source>
</evidence>
<dbReference type="PROSITE" id="PS50089">
    <property type="entry name" value="ZF_RING_2"/>
    <property type="match status" value="1"/>
</dbReference>
<keyword evidence="11" id="KW-0862">Zinc</keyword>
<reference evidence="16" key="1">
    <citation type="submission" date="2025-08" db="UniProtKB">
        <authorList>
            <consortium name="Ensembl"/>
        </authorList>
    </citation>
    <scope>IDENTIFICATION</scope>
</reference>
<dbReference type="EC" id="2.3.2.27" evidence="5"/>
<evidence type="ECO:0000256" key="2">
    <source>
        <dbReference type="ARBA" id="ARBA00004496"/>
    </source>
</evidence>
<keyword evidence="8" id="KW-0479">Metal-binding</keyword>
<evidence type="ECO:0000256" key="11">
    <source>
        <dbReference type="ARBA" id="ARBA00022833"/>
    </source>
</evidence>
<evidence type="ECO:0000259" key="14">
    <source>
        <dbReference type="PROSITE" id="PS50089"/>
    </source>
</evidence>
<dbReference type="Gene3D" id="3.30.160.60">
    <property type="entry name" value="Classic Zinc Finger"/>
    <property type="match status" value="1"/>
</dbReference>
<evidence type="ECO:0000313" key="16">
    <source>
        <dbReference type="Ensembl" id="ENSSMRP00000021426.1"/>
    </source>
</evidence>
<dbReference type="SMART" id="SM00184">
    <property type="entry name" value="RING"/>
    <property type="match status" value="1"/>
</dbReference>
<comment type="pathway">
    <text evidence="3">Protein modification; protein ubiquitination.</text>
</comment>
<dbReference type="SMART" id="SM00336">
    <property type="entry name" value="BBOX"/>
    <property type="match status" value="1"/>
</dbReference>
<dbReference type="InterPro" id="IPR001841">
    <property type="entry name" value="Znf_RING"/>
</dbReference>
<comment type="subcellular location">
    <subcellularLocation>
        <location evidence="2">Cytoplasm</location>
    </subcellularLocation>
</comment>
<sequence>EDAEMAAQWPTQLTDEATCSICLDYFKDPVIIPECGHNFCKTCLDRYWGKSSSKVSCPHCRMMVQRKMVTPNRPLANLIELAKKLALRGEKRARDEGNICDKHQEPQKLFCQDDKVLLCVVCDRSKEHRSHQVIPLEEAFDECKVGMPNGY</sequence>
<dbReference type="SUPFAM" id="SSF57845">
    <property type="entry name" value="B-box zinc-binding domain"/>
    <property type="match status" value="1"/>
</dbReference>
<dbReference type="CDD" id="cd19762">
    <property type="entry name" value="Bbox2_TRIM7-like"/>
    <property type="match status" value="1"/>
</dbReference>
<keyword evidence="7" id="KW-0808">Transferase</keyword>
<proteinExistence type="inferred from homology"/>
<keyword evidence="17" id="KW-1185">Reference proteome</keyword>
<evidence type="ECO:0000256" key="1">
    <source>
        <dbReference type="ARBA" id="ARBA00000900"/>
    </source>
</evidence>
<dbReference type="Gene3D" id="3.30.40.10">
    <property type="entry name" value="Zinc/RING finger domain, C3HC4 (zinc finger)"/>
    <property type="match status" value="1"/>
</dbReference>
<keyword evidence="9 13" id="KW-0863">Zinc-finger</keyword>
<evidence type="ECO:0000256" key="3">
    <source>
        <dbReference type="ARBA" id="ARBA00004906"/>
    </source>
</evidence>